<feature type="region of interest" description="Disordered" evidence="1">
    <location>
        <begin position="230"/>
        <end position="297"/>
    </location>
</feature>
<reference evidence="2" key="1">
    <citation type="submission" date="2023-06" db="EMBL/GenBank/DDBJ databases">
        <title>Reference genome for the Northern bat (Eptesicus nilssonii), a most northern bat species.</title>
        <authorList>
            <person name="Laine V.N."/>
            <person name="Pulliainen A.T."/>
            <person name="Lilley T.M."/>
        </authorList>
    </citation>
    <scope>NUCLEOTIDE SEQUENCE</scope>
    <source>
        <strain evidence="2">BLF_Eptnil</strain>
        <tissue evidence="2">Kidney</tissue>
    </source>
</reference>
<comment type="caution">
    <text evidence="2">The sequence shown here is derived from an EMBL/GenBank/DDBJ whole genome shotgun (WGS) entry which is preliminary data.</text>
</comment>
<protein>
    <submittedName>
        <fullName evidence="2">Uncharacterized protein</fullName>
    </submittedName>
</protein>
<accession>A0AA40LIW6</accession>
<feature type="compositionally biased region" description="Basic residues" evidence="1">
    <location>
        <begin position="236"/>
        <end position="247"/>
    </location>
</feature>
<evidence type="ECO:0000313" key="2">
    <source>
        <dbReference type="EMBL" id="KAK1333419.1"/>
    </source>
</evidence>
<sequence length="297" mass="31391">MRSGPGCGFPLLLGTADGLLPPDPRSGTWSRLPAATAAGKPTPLDSDQRHRTPWDPQGLSGRPQHQDAAVGPGHQDVSSGCHGILSLCQGHPPDRGEDEDVKWGGGLARIPLQRPARAKDLPHSPRLPRLQPLERPPRPRFRPSPVEGKAERVPVGPGMEGTGGPGKRVEPPPRSLRQEPAGVLSRSWSRSPSRLWGQAVLPHENELDGSDVLGSAASRHLPLRQRRDQGWPWRGSRQRAWRARGRPRGPQGAREAGAPLLRVLSARGGGGGSGGGGGGGRGLVGLRLEEGPGALGE</sequence>
<dbReference type="EMBL" id="JAULJE010000016">
    <property type="protein sequence ID" value="KAK1333419.1"/>
    <property type="molecule type" value="Genomic_DNA"/>
</dbReference>
<organism evidence="2 3">
    <name type="scientific">Cnephaeus nilssonii</name>
    <name type="common">Northern bat</name>
    <name type="synonym">Eptesicus nilssonii</name>
    <dbReference type="NCBI Taxonomy" id="3371016"/>
    <lineage>
        <taxon>Eukaryota</taxon>
        <taxon>Metazoa</taxon>
        <taxon>Chordata</taxon>
        <taxon>Craniata</taxon>
        <taxon>Vertebrata</taxon>
        <taxon>Euteleostomi</taxon>
        <taxon>Mammalia</taxon>
        <taxon>Eutheria</taxon>
        <taxon>Laurasiatheria</taxon>
        <taxon>Chiroptera</taxon>
        <taxon>Yangochiroptera</taxon>
        <taxon>Vespertilionidae</taxon>
        <taxon>Cnephaeus</taxon>
    </lineage>
</organism>
<name>A0AA40LIW6_CNENI</name>
<dbReference type="Proteomes" id="UP001177744">
    <property type="component" value="Unassembled WGS sequence"/>
</dbReference>
<evidence type="ECO:0000256" key="1">
    <source>
        <dbReference type="SAM" id="MobiDB-lite"/>
    </source>
</evidence>
<feature type="compositionally biased region" description="Gly residues" evidence="1">
    <location>
        <begin position="267"/>
        <end position="283"/>
    </location>
</feature>
<feature type="region of interest" description="Disordered" evidence="1">
    <location>
        <begin position="114"/>
        <end position="186"/>
    </location>
</feature>
<dbReference type="AlphaFoldDB" id="A0AA40LIW6"/>
<evidence type="ECO:0000313" key="3">
    <source>
        <dbReference type="Proteomes" id="UP001177744"/>
    </source>
</evidence>
<feature type="region of interest" description="Disordered" evidence="1">
    <location>
        <begin position="1"/>
        <end position="78"/>
    </location>
</feature>
<feature type="compositionally biased region" description="Low complexity" evidence="1">
    <location>
        <begin position="248"/>
        <end position="266"/>
    </location>
</feature>
<gene>
    <name evidence="2" type="ORF">QTO34_005802</name>
</gene>
<proteinExistence type="predicted"/>
<keyword evidence="3" id="KW-1185">Reference proteome</keyword>